<name>A0A1V9FJD7_9BACT</name>
<sequence length="82" mass="9003">MLQVNSVCKDNPKKGKAKSGMQAKAESLKRIQPKAESLKLKANTAASHKRNTADGQQLKTKGKTANCLLIPNKRTYHLKLTT</sequence>
<organism evidence="2 3">
    <name type="scientific">Niastella populi</name>
    <dbReference type="NCBI Taxonomy" id="550983"/>
    <lineage>
        <taxon>Bacteria</taxon>
        <taxon>Pseudomonadati</taxon>
        <taxon>Bacteroidota</taxon>
        <taxon>Chitinophagia</taxon>
        <taxon>Chitinophagales</taxon>
        <taxon>Chitinophagaceae</taxon>
        <taxon>Niastella</taxon>
    </lineage>
</organism>
<proteinExistence type="predicted"/>
<keyword evidence="3" id="KW-1185">Reference proteome</keyword>
<reference evidence="3" key="1">
    <citation type="submission" date="2016-04" db="EMBL/GenBank/DDBJ databases">
        <authorList>
            <person name="Chen L."/>
            <person name="Zhuang W."/>
            <person name="Wang G."/>
        </authorList>
    </citation>
    <scope>NUCLEOTIDE SEQUENCE [LARGE SCALE GENOMIC DNA]</scope>
    <source>
        <strain evidence="3">208</strain>
    </source>
</reference>
<evidence type="ECO:0000256" key="1">
    <source>
        <dbReference type="SAM" id="MobiDB-lite"/>
    </source>
</evidence>
<dbReference type="STRING" id="550983.A4R26_03160"/>
<feature type="region of interest" description="Disordered" evidence="1">
    <location>
        <begin position="1"/>
        <end position="63"/>
    </location>
</feature>
<accession>A0A1V9FJD7</accession>
<comment type="caution">
    <text evidence="2">The sequence shown here is derived from an EMBL/GenBank/DDBJ whole genome shotgun (WGS) entry which is preliminary data.</text>
</comment>
<gene>
    <name evidence="2" type="ORF">A4R26_03160</name>
</gene>
<evidence type="ECO:0000313" key="3">
    <source>
        <dbReference type="Proteomes" id="UP000192276"/>
    </source>
</evidence>
<dbReference type="AlphaFoldDB" id="A0A1V9FJD7"/>
<dbReference type="RefSeq" id="WP_081165746.1">
    <property type="nucleotide sequence ID" value="NZ_LWBP01000188.1"/>
</dbReference>
<protein>
    <submittedName>
        <fullName evidence="2">Uncharacterized protein</fullName>
    </submittedName>
</protein>
<dbReference type="Proteomes" id="UP000192276">
    <property type="component" value="Unassembled WGS sequence"/>
</dbReference>
<dbReference type="EMBL" id="LWBP01000188">
    <property type="protein sequence ID" value="OQP58469.1"/>
    <property type="molecule type" value="Genomic_DNA"/>
</dbReference>
<evidence type="ECO:0000313" key="2">
    <source>
        <dbReference type="EMBL" id="OQP58469.1"/>
    </source>
</evidence>